<gene>
    <name evidence="10" type="ORF">SAMN05216258_104510</name>
</gene>
<keyword evidence="11" id="KW-1185">Reference proteome</keyword>
<feature type="chain" id="PRO_5011681606" description="Beta-lactamase" evidence="8">
    <location>
        <begin position="22"/>
        <end position="288"/>
    </location>
</feature>
<comment type="catalytic activity">
    <reaction evidence="1 6">
        <text>a beta-lactam + H2O = a substituted beta-amino acid</text>
        <dbReference type="Rhea" id="RHEA:20401"/>
        <dbReference type="ChEBI" id="CHEBI:15377"/>
        <dbReference type="ChEBI" id="CHEBI:35627"/>
        <dbReference type="ChEBI" id="CHEBI:140347"/>
        <dbReference type="EC" id="3.5.2.6"/>
    </reaction>
</comment>
<keyword evidence="5 6" id="KW-0046">Antibiotic resistance</keyword>
<keyword evidence="4 6" id="KW-0378">Hydrolase</keyword>
<dbReference type="InterPro" id="IPR045155">
    <property type="entry name" value="Beta-lactam_cat"/>
</dbReference>
<comment type="similarity">
    <text evidence="2 6">Belongs to the class-A beta-lactamase family.</text>
</comment>
<evidence type="ECO:0000256" key="3">
    <source>
        <dbReference type="ARBA" id="ARBA00012865"/>
    </source>
</evidence>
<evidence type="ECO:0000256" key="4">
    <source>
        <dbReference type="ARBA" id="ARBA00022801"/>
    </source>
</evidence>
<reference evidence="10 11" key="1">
    <citation type="submission" date="2016-10" db="EMBL/GenBank/DDBJ databases">
        <authorList>
            <person name="de Groot N.N."/>
        </authorList>
    </citation>
    <scope>NUCLEOTIDE SEQUENCE [LARGE SCALE GENOMIC DNA]</scope>
    <source>
        <strain evidence="10 11">CGMCC 1.11030</strain>
    </source>
</reference>
<dbReference type="PANTHER" id="PTHR35333:SF3">
    <property type="entry name" value="BETA-LACTAMASE-TYPE TRANSPEPTIDASE FOLD CONTAINING PROTEIN"/>
    <property type="match status" value="1"/>
</dbReference>
<evidence type="ECO:0000256" key="8">
    <source>
        <dbReference type="SAM" id="SignalP"/>
    </source>
</evidence>
<evidence type="ECO:0000256" key="2">
    <source>
        <dbReference type="ARBA" id="ARBA00009009"/>
    </source>
</evidence>
<dbReference type="STRING" id="1114924.SAMN05216258_104510"/>
<organism evidence="10 11">
    <name type="scientific">Albimonas pacifica</name>
    <dbReference type="NCBI Taxonomy" id="1114924"/>
    <lineage>
        <taxon>Bacteria</taxon>
        <taxon>Pseudomonadati</taxon>
        <taxon>Pseudomonadota</taxon>
        <taxon>Alphaproteobacteria</taxon>
        <taxon>Rhodobacterales</taxon>
        <taxon>Paracoccaceae</taxon>
        <taxon>Albimonas</taxon>
    </lineage>
</organism>
<sequence length="288" mass="30316">MKILTALFMLFALASADLAHAEGDPILDTVRRIEADLGARVGLSIHDTGRGDRWEHRADERFPMASTFKVLACAALLSRADAGAIDPRRTVAIRQSDLLSYAPVTERRVGGEMSLHALCEATMSTSDNTAANMIIDALGGPPAVARLARGLGDDVTRLDRREPSLNEGAPGDPRDTSTPAAMAATFETLVLGDALSDGSRAQLVEWLVGNEVGGPLLRAGLPADWRVGDRTGAGGHGTRGIVAVLWPPNRAPLIAVVFITETDASMDARNAAIASIGATIAEVVSRRP</sequence>
<evidence type="ECO:0000256" key="1">
    <source>
        <dbReference type="ARBA" id="ARBA00001526"/>
    </source>
</evidence>
<evidence type="ECO:0000256" key="6">
    <source>
        <dbReference type="RuleBase" id="RU361140"/>
    </source>
</evidence>
<dbReference type="AlphaFoldDB" id="A0A1I3FTN7"/>
<dbReference type="Proteomes" id="UP000199377">
    <property type="component" value="Unassembled WGS sequence"/>
</dbReference>
<dbReference type="InterPro" id="IPR000871">
    <property type="entry name" value="Beta-lactam_class-A"/>
</dbReference>
<keyword evidence="8" id="KW-0732">Signal</keyword>
<proteinExistence type="inferred from homology"/>
<dbReference type="EMBL" id="FOQH01000004">
    <property type="protein sequence ID" value="SFI14569.1"/>
    <property type="molecule type" value="Genomic_DNA"/>
</dbReference>
<evidence type="ECO:0000256" key="7">
    <source>
        <dbReference type="SAM" id="MobiDB-lite"/>
    </source>
</evidence>
<name>A0A1I3FTN7_9RHOB</name>
<dbReference type="Gene3D" id="3.40.710.10">
    <property type="entry name" value="DD-peptidase/beta-lactamase superfamily"/>
    <property type="match status" value="1"/>
</dbReference>
<evidence type="ECO:0000256" key="5">
    <source>
        <dbReference type="ARBA" id="ARBA00023251"/>
    </source>
</evidence>
<evidence type="ECO:0000313" key="10">
    <source>
        <dbReference type="EMBL" id="SFI14569.1"/>
    </source>
</evidence>
<dbReference type="GO" id="GO:0030655">
    <property type="term" value="P:beta-lactam antibiotic catabolic process"/>
    <property type="evidence" value="ECO:0007669"/>
    <property type="project" value="InterPro"/>
</dbReference>
<evidence type="ECO:0000313" key="11">
    <source>
        <dbReference type="Proteomes" id="UP000199377"/>
    </source>
</evidence>
<dbReference type="EC" id="3.5.2.6" evidence="3 6"/>
<accession>A0A1I3FTN7</accession>
<dbReference type="InterPro" id="IPR012338">
    <property type="entry name" value="Beta-lactam/transpept-like"/>
</dbReference>
<feature type="signal peptide" evidence="8">
    <location>
        <begin position="1"/>
        <end position="21"/>
    </location>
</feature>
<dbReference type="PANTHER" id="PTHR35333">
    <property type="entry name" value="BETA-LACTAMASE"/>
    <property type="match status" value="1"/>
</dbReference>
<protein>
    <recommendedName>
        <fullName evidence="3 6">Beta-lactamase</fullName>
        <ecNumber evidence="3 6">3.5.2.6</ecNumber>
    </recommendedName>
</protein>
<dbReference type="NCBIfam" id="NF033103">
    <property type="entry name" value="bla_class_A"/>
    <property type="match status" value="1"/>
</dbReference>
<feature type="domain" description="Beta-lactamase class A catalytic" evidence="9">
    <location>
        <begin position="43"/>
        <end position="258"/>
    </location>
</feature>
<dbReference type="PRINTS" id="PR00118">
    <property type="entry name" value="BLACTAMASEA"/>
</dbReference>
<feature type="region of interest" description="Disordered" evidence="7">
    <location>
        <begin position="156"/>
        <end position="177"/>
    </location>
</feature>
<evidence type="ECO:0000259" key="9">
    <source>
        <dbReference type="Pfam" id="PF13354"/>
    </source>
</evidence>
<dbReference type="InterPro" id="IPR023650">
    <property type="entry name" value="Beta-lactam_class-A_AS"/>
</dbReference>
<dbReference type="SUPFAM" id="SSF56601">
    <property type="entry name" value="beta-lactamase/transpeptidase-like"/>
    <property type="match status" value="1"/>
</dbReference>
<dbReference type="GO" id="GO:0046677">
    <property type="term" value="P:response to antibiotic"/>
    <property type="evidence" value="ECO:0007669"/>
    <property type="project" value="UniProtKB-UniRule"/>
</dbReference>
<dbReference type="RefSeq" id="WP_218161006.1">
    <property type="nucleotide sequence ID" value="NZ_FOQH01000004.1"/>
</dbReference>
<dbReference type="Pfam" id="PF13354">
    <property type="entry name" value="Beta-lactamase2"/>
    <property type="match status" value="1"/>
</dbReference>
<dbReference type="PROSITE" id="PS00146">
    <property type="entry name" value="BETA_LACTAMASE_A"/>
    <property type="match status" value="1"/>
</dbReference>
<dbReference type="GO" id="GO:0008800">
    <property type="term" value="F:beta-lactamase activity"/>
    <property type="evidence" value="ECO:0007669"/>
    <property type="project" value="UniProtKB-UniRule"/>
</dbReference>